<dbReference type="Pfam" id="PF10686">
    <property type="entry name" value="YAcAr"/>
    <property type="match status" value="1"/>
</dbReference>
<name>A0A6G8PZI2_9ACTN</name>
<gene>
    <name evidence="2" type="ORF">GBA65_15165</name>
</gene>
<sequence>MKVIIAGPRDLVLLEEQVEKAIAASGFEVTQIVEGGATGVDSSAAWYAEQSGIPYKSFPADWTRHGKAAGPIRNREMADYADALLVIKREGEETSGTASMIREAKKRGLPVHVEEAEGLPLPGGRG</sequence>
<evidence type="ECO:0000313" key="2">
    <source>
        <dbReference type="EMBL" id="QIN79644.1"/>
    </source>
</evidence>
<evidence type="ECO:0000313" key="3">
    <source>
        <dbReference type="Proteomes" id="UP000502706"/>
    </source>
</evidence>
<dbReference type="Proteomes" id="UP000502706">
    <property type="component" value="Chromosome"/>
</dbReference>
<reference evidence="2 3" key="1">
    <citation type="submission" date="2019-10" db="EMBL/GenBank/DDBJ databases">
        <title>Rubrobacter sp nov SCSIO 52915 isolated from a deep-sea sediment in the South China Sea.</title>
        <authorList>
            <person name="Chen R.W."/>
        </authorList>
    </citation>
    <scope>NUCLEOTIDE SEQUENCE [LARGE SCALE GENOMIC DNA]</scope>
    <source>
        <strain evidence="2 3">SCSIO 52915</strain>
    </source>
</reference>
<organism evidence="2 3">
    <name type="scientific">Rubrobacter marinus</name>
    <dbReference type="NCBI Taxonomy" id="2653852"/>
    <lineage>
        <taxon>Bacteria</taxon>
        <taxon>Bacillati</taxon>
        <taxon>Actinomycetota</taxon>
        <taxon>Rubrobacteria</taxon>
        <taxon>Rubrobacterales</taxon>
        <taxon>Rubrobacteraceae</taxon>
        <taxon>Rubrobacter</taxon>
    </lineage>
</organism>
<dbReference type="AlphaFoldDB" id="A0A6G8PZI2"/>
<dbReference type="InterPro" id="IPR019627">
    <property type="entry name" value="YAcAr"/>
</dbReference>
<proteinExistence type="predicted"/>
<protein>
    <submittedName>
        <fullName evidence="2">DUF2493 domain-containing protein</fullName>
    </submittedName>
</protein>
<dbReference type="KEGG" id="rmar:GBA65_15165"/>
<dbReference type="EMBL" id="CP045121">
    <property type="protein sequence ID" value="QIN79644.1"/>
    <property type="molecule type" value="Genomic_DNA"/>
</dbReference>
<accession>A0A6G8PZI2</accession>
<feature type="domain" description="YspA cpYpsA-related SLOG" evidence="1">
    <location>
        <begin position="1"/>
        <end position="65"/>
    </location>
</feature>
<evidence type="ECO:0000259" key="1">
    <source>
        <dbReference type="Pfam" id="PF10686"/>
    </source>
</evidence>
<dbReference type="Gene3D" id="3.40.50.450">
    <property type="match status" value="1"/>
</dbReference>
<dbReference type="RefSeq" id="WP_166397317.1">
    <property type="nucleotide sequence ID" value="NZ_CP045121.1"/>
</dbReference>
<keyword evidence="3" id="KW-1185">Reference proteome</keyword>